<dbReference type="PROSITE" id="PS50900">
    <property type="entry name" value="PLAC"/>
    <property type="match status" value="1"/>
</dbReference>
<evidence type="ECO:0000256" key="5">
    <source>
        <dbReference type="ARBA" id="ARBA00023157"/>
    </source>
</evidence>
<dbReference type="HOGENOM" id="CLU_004623_0_0_1"/>
<gene>
    <name evidence="9" type="ORF">LOTGIDRAFT_152088</name>
</gene>
<feature type="domain" description="PLAC" evidence="8">
    <location>
        <begin position="942"/>
        <end position="979"/>
    </location>
</feature>
<dbReference type="Proteomes" id="UP000030746">
    <property type="component" value="Unassembled WGS sequence"/>
</dbReference>
<dbReference type="OrthoDB" id="5948003at2759"/>
<reference evidence="9 10" key="1">
    <citation type="journal article" date="2013" name="Nature">
        <title>Insights into bilaterian evolution from three spiralian genomes.</title>
        <authorList>
            <person name="Simakov O."/>
            <person name="Marletaz F."/>
            <person name="Cho S.J."/>
            <person name="Edsinger-Gonzales E."/>
            <person name="Havlak P."/>
            <person name="Hellsten U."/>
            <person name="Kuo D.H."/>
            <person name="Larsson T."/>
            <person name="Lv J."/>
            <person name="Arendt D."/>
            <person name="Savage R."/>
            <person name="Osoegawa K."/>
            <person name="de Jong P."/>
            <person name="Grimwood J."/>
            <person name="Chapman J.A."/>
            <person name="Shapiro H."/>
            <person name="Aerts A."/>
            <person name="Otillar R.P."/>
            <person name="Terry A.Y."/>
            <person name="Boore J.L."/>
            <person name="Grigoriev I.V."/>
            <person name="Lindberg D.R."/>
            <person name="Seaver E.C."/>
            <person name="Weisblat D.A."/>
            <person name="Putnam N.H."/>
            <person name="Rokhsar D.S."/>
        </authorList>
    </citation>
    <scope>NUCLEOTIDE SEQUENCE [LARGE SCALE GENOMIC DNA]</scope>
</reference>
<dbReference type="InterPro" id="IPR036179">
    <property type="entry name" value="Ig-like_dom_sf"/>
</dbReference>
<evidence type="ECO:0000256" key="3">
    <source>
        <dbReference type="ARBA" id="ARBA00022729"/>
    </source>
</evidence>
<dbReference type="InterPro" id="IPR007110">
    <property type="entry name" value="Ig-like_dom"/>
</dbReference>
<evidence type="ECO:0000313" key="10">
    <source>
        <dbReference type="Proteomes" id="UP000030746"/>
    </source>
</evidence>
<dbReference type="PANTHER" id="PTHR13723:SF281">
    <property type="entry name" value="PAPILIN"/>
    <property type="match status" value="1"/>
</dbReference>
<dbReference type="InterPro" id="IPR010909">
    <property type="entry name" value="PLAC"/>
</dbReference>
<organism evidence="9 10">
    <name type="scientific">Lottia gigantea</name>
    <name type="common">Giant owl limpet</name>
    <dbReference type="NCBI Taxonomy" id="225164"/>
    <lineage>
        <taxon>Eukaryota</taxon>
        <taxon>Metazoa</taxon>
        <taxon>Spiralia</taxon>
        <taxon>Lophotrochozoa</taxon>
        <taxon>Mollusca</taxon>
        <taxon>Gastropoda</taxon>
        <taxon>Patellogastropoda</taxon>
        <taxon>Lottioidea</taxon>
        <taxon>Lottiidae</taxon>
        <taxon>Lottia</taxon>
    </lineage>
</organism>
<evidence type="ECO:0000256" key="6">
    <source>
        <dbReference type="PIRSR" id="PIRSR613273-3"/>
    </source>
</evidence>
<feature type="disulfide bond" evidence="6">
    <location>
        <begin position="70"/>
        <end position="77"/>
    </location>
</feature>
<dbReference type="InterPro" id="IPR036383">
    <property type="entry name" value="TSP1_rpt_sf"/>
</dbReference>
<protein>
    <recommendedName>
        <fullName evidence="11">PLAC domain-containing protein</fullName>
    </recommendedName>
</protein>
<dbReference type="RefSeq" id="XP_009043807.1">
    <property type="nucleotide sequence ID" value="XM_009045559.1"/>
</dbReference>
<name>V4BH38_LOTGI</name>
<dbReference type="OMA" id="PKVKKEC"/>
<proteinExistence type="predicted"/>
<dbReference type="InterPro" id="IPR000884">
    <property type="entry name" value="TSP1_rpt"/>
</dbReference>
<keyword evidence="10" id="KW-1185">Reference proteome</keyword>
<evidence type="ECO:0008006" key="11">
    <source>
        <dbReference type="Google" id="ProtNLM"/>
    </source>
</evidence>
<evidence type="ECO:0000313" key="9">
    <source>
        <dbReference type="EMBL" id="ESP05262.1"/>
    </source>
</evidence>
<evidence type="ECO:0000259" key="7">
    <source>
        <dbReference type="PROSITE" id="PS50835"/>
    </source>
</evidence>
<dbReference type="GO" id="GO:0005576">
    <property type="term" value="C:extracellular region"/>
    <property type="evidence" value="ECO:0007669"/>
    <property type="project" value="UniProtKB-SubCell"/>
</dbReference>
<keyword evidence="5 6" id="KW-1015">Disulfide bond</keyword>
<sequence>MRTEGLSVFTPVLSLTSAPETDRKQSVAFRFHSVKVVLLLEFIFCQDSETRWSECSRSCDTGLTNRTIPCLKTDQSCSGIKYQFKLCNRQPCLDNSIDSRHQQCQKFNSKPFHGETHQWVPLLDTNSPCALICRSGNVTVTFSEKVENGTKCRDRGDDVCIGGTCMSVGCDDIIGSGLSVDKCGVCGGTGSCSSQYSWLISWSSCSVSCGTGLQRSKSSCTDHTTNMTVSDKHCPVDGKLSQIARECYTDCTNGLVPVCEGGNCQEWTFKNWSQCSVTCGKGFQFRAVSCKHGPCSGESKPTNRRICYTGIICAQKDEDMLYYPSDEAIPDYPTEMTGEVDDKPRYITGEWNTCSVTCGVGIKTRTVECQTILPETKNLEVVKDEECYEDVRPNDREECQLDRCINENMTTTVINIETTTAASESYSWNIGGYGECSKSCLEGERLPFLDCIYSITKQTVDKIHCEGLVPPVVKPTICNDHACPPRWEVGDYGPCTVECGGGVQERPVECIEERSLISKVPVESHRCPGAIPMSKRNCNTQFCPARWMTRDWSKCSTSCGVGIQNRRAFCVKSPIVGRQVTVSDTECMGPKPITSRECHLGKCFGTEEPPPIIKSENYTYVQFRRSKRVRLIVGGKVVLLPGQSTVIKCPVKHFQRKLIFWSKGYKLIPMMAGRIHTTFSGNLKLRKTKPEIDAGVYTCSAGLQSASVTIVFQSKRDAFKKAREMKKILREANKKSNLVLPINDEAAGGQAAQDPRYNATKQLIFTSGSWSPCSQTCGSGQQTREVKCTRITHKYMKMLSDRECKRWGLTKPISIQKCLVREDCPSWEIGEWSKCNKKQCVRDGYGQKKRPLHCIHSNGTRAPLDVCAALERPQHKEECRSFDCYSVWRTTKWTECLPRCAKKGYKSRILTCIWKRSKLPAWSACKGKPRPITRKTCSPRPCVEECADKSRYCNLVGMLKMCRYSNFRFNCCATCKAYLQRNS</sequence>
<dbReference type="Pfam" id="PF19030">
    <property type="entry name" value="TSP1_ADAMTS"/>
    <property type="match status" value="6"/>
</dbReference>
<feature type="disulfide bond" evidence="6">
    <location>
        <begin position="59"/>
        <end position="92"/>
    </location>
</feature>
<accession>V4BH38</accession>
<keyword evidence="4" id="KW-0677">Repeat</keyword>
<feature type="disulfide bond" evidence="6">
    <location>
        <begin position="55"/>
        <end position="87"/>
    </location>
</feature>
<dbReference type="InterPro" id="IPR050439">
    <property type="entry name" value="ADAMTS_ADAMTS-like"/>
</dbReference>
<dbReference type="PRINTS" id="PR01857">
    <property type="entry name" value="ADAMTSFAMILY"/>
</dbReference>
<keyword evidence="2" id="KW-0964">Secreted</keyword>
<dbReference type="GO" id="GO:0031012">
    <property type="term" value="C:extracellular matrix"/>
    <property type="evidence" value="ECO:0007669"/>
    <property type="project" value="TreeGrafter"/>
</dbReference>
<dbReference type="GO" id="GO:0030198">
    <property type="term" value="P:extracellular matrix organization"/>
    <property type="evidence" value="ECO:0007669"/>
    <property type="project" value="InterPro"/>
</dbReference>
<dbReference type="STRING" id="225164.V4BH38"/>
<dbReference type="KEGG" id="lgi:LOTGIDRAFT_152088"/>
<dbReference type="EMBL" id="KB199650">
    <property type="protein sequence ID" value="ESP05262.1"/>
    <property type="molecule type" value="Genomic_DNA"/>
</dbReference>
<dbReference type="GO" id="GO:0006508">
    <property type="term" value="P:proteolysis"/>
    <property type="evidence" value="ECO:0007669"/>
    <property type="project" value="TreeGrafter"/>
</dbReference>
<dbReference type="SUPFAM" id="SSF82895">
    <property type="entry name" value="TSP-1 type 1 repeat"/>
    <property type="match status" value="7"/>
</dbReference>
<dbReference type="Gene3D" id="2.20.100.10">
    <property type="entry name" value="Thrombospondin type-1 (TSP1) repeat"/>
    <property type="match status" value="6"/>
</dbReference>
<dbReference type="PROSITE" id="PS50092">
    <property type="entry name" value="TSP1"/>
    <property type="match status" value="8"/>
</dbReference>
<evidence type="ECO:0000256" key="1">
    <source>
        <dbReference type="ARBA" id="ARBA00004613"/>
    </source>
</evidence>
<dbReference type="Gene3D" id="2.60.40.10">
    <property type="entry name" value="Immunoglobulins"/>
    <property type="match status" value="1"/>
</dbReference>
<dbReference type="Pfam" id="PF00090">
    <property type="entry name" value="TSP_1"/>
    <property type="match status" value="3"/>
</dbReference>
<dbReference type="CTD" id="20235591"/>
<dbReference type="SMART" id="SM00209">
    <property type="entry name" value="TSP1"/>
    <property type="match status" value="8"/>
</dbReference>
<keyword evidence="3" id="KW-0732">Signal</keyword>
<comment type="subcellular location">
    <subcellularLocation>
        <location evidence="1">Secreted</location>
    </subcellularLocation>
</comment>
<dbReference type="InterPro" id="IPR013783">
    <property type="entry name" value="Ig-like_fold"/>
</dbReference>
<dbReference type="InterPro" id="IPR013273">
    <property type="entry name" value="ADAMTS/ADAMTS-like"/>
</dbReference>
<dbReference type="PROSITE" id="PS50835">
    <property type="entry name" value="IG_LIKE"/>
    <property type="match status" value="1"/>
</dbReference>
<evidence type="ECO:0000256" key="2">
    <source>
        <dbReference type="ARBA" id="ARBA00022525"/>
    </source>
</evidence>
<feature type="domain" description="Ig-like" evidence="7">
    <location>
        <begin position="610"/>
        <end position="709"/>
    </location>
</feature>
<evidence type="ECO:0000259" key="8">
    <source>
        <dbReference type="PROSITE" id="PS50900"/>
    </source>
</evidence>
<dbReference type="SUPFAM" id="SSF48726">
    <property type="entry name" value="Immunoglobulin"/>
    <property type="match status" value="1"/>
</dbReference>
<evidence type="ECO:0000256" key="4">
    <source>
        <dbReference type="ARBA" id="ARBA00022737"/>
    </source>
</evidence>
<dbReference type="GeneID" id="20235591"/>
<dbReference type="PANTHER" id="PTHR13723">
    <property type="entry name" value="ADAMTS A DISINTEGRIN AND METALLOPROTEASE WITH THROMBOSPONDIN MOTIFS PROTEASE"/>
    <property type="match status" value="1"/>
</dbReference>
<dbReference type="AlphaFoldDB" id="V4BH38"/>
<dbReference type="GO" id="GO:0004222">
    <property type="term" value="F:metalloendopeptidase activity"/>
    <property type="evidence" value="ECO:0007669"/>
    <property type="project" value="TreeGrafter"/>
</dbReference>